<evidence type="ECO:0000313" key="2">
    <source>
        <dbReference type="Proteomes" id="UP000247807"/>
    </source>
</evidence>
<dbReference type="PANTHER" id="PTHR34133">
    <property type="entry name" value="OS07G0633000 PROTEIN"/>
    <property type="match status" value="1"/>
</dbReference>
<sequence length="171" mass="18851">MSLAFKARQKIDLVVQDNAEQLPDYLLQQERVVGAMLDSKKLTPLGPGSFKYEVTSFQVFQLQINPVVSIGVENTHGKIRMFVTESHLDGLGFVDDFELTLDAILEAKTSGLEGEALLGVTVSQPPLLKLIPPKMLESTGQSILNGILLGIKARVGKQLIVDFQNWCKENQ</sequence>
<protein>
    <recommendedName>
        <fullName evidence="3">DUF1997 domain-containing protein</fullName>
    </recommendedName>
</protein>
<comment type="caution">
    <text evidence="1">The sequence shown here is derived from an EMBL/GenBank/DDBJ whole genome shotgun (WGS) entry which is preliminary data.</text>
</comment>
<name>A0A318R242_PROMR</name>
<dbReference type="Proteomes" id="UP000247807">
    <property type="component" value="Unassembled WGS sequence"/>
</dbReference>
<dbReference type="EMBL" id="QJUE01000005">
    <property type="protein sequence ID" value="PYE01459.1"/>
    <property type="molecule type" value="Genomic_DNA"/>
</dbReference>
<organism evidence="1 2">
    <name type="scientific">Prochlorococcus marinus XMU1408</name>
    <dbReference type="NCBI Taxonomy" id="2213228"/>
    <lineage>
        <taxon>Bacteria</taxon>
        <taxon>Bacillati</taxon>
        <taxon>Cyanobacteriota</taxon>
        <taxon>Cyanophyceae</taxon>
        <taxon>Synechococcales</taxon>
        <taxon>Prochlorococcaceae</taxon>
        <taxon>Prochlorococcus</taxon>
    </lineage>
</organism>
<dbReference type="PANTHER" id="PTHR34133:SF8">
    <property type="entry name" value="OS07G0633000 PROTEIN"/>
    <property type="match status" value="1"/>
</dbReference>
<accession>A0A318R242</accession>
<evidence type="ECO:0008006" key="3">
    <source>
        <dbReference type="Google" id="ProtNLM"/>
    </source>
</evidence>
<gene>
    <name evidence="1" type="ORF">DNJ73_08350</name>
</gene>
<proteinExistence type="predicted"/>
<dbReference type="Pfam" id="PF09366">
    <property type="entry name" value="DUF1997"/>
    <property type="match status" value="1"/>
</dbReference>
<dbReference type="RefSeq" id="WP_158467236.1">
    <property type="nucleotide sequence ID" value="NZ_QJUE01000005.1"/>
</dbReference>
<reference evidence="1 2" key="1">
    <citation type="journal article" date="2018" name="Appl. Environ. Microbiol.">
        <title>Genome rearrangement shapes Prochlorococcus ecological adaptation.</title>
        <authorList>
            <person name="Yan W."/>
            <person name="Wei S."/>
            <person name="Wang Q."/>
            <person name="Xiao X."/>
            <person name="Zeng Q."/>
            <person name="Jiao N."/>
            <person name="Zhang R."/>
        </authorList>
    </citation>
    <scope>NUCLEOTIDE SEQUENCE [LARGE SCALE GENOMIC DNA]</scope>
    <source>
        <strain evidence="1 2">XMU1408</strain>
    </source>
</reference>
<dbReference type="OrthoDB" id="510717at2"/>
<dbReference type="AlphaFoldDB" id="A0A318R242"/>
<dbReference type="InterPro" id="IPR018971">
    <property type="entry name" value="DUF1997"/>
</dbReference>
<evidence type="ECO:0000313" key="1">
    <source>
        <dbReference type="EMBL" id="PYE01459.1"/>
    </source>
</evidence>